<dbReference type="RefSeq" id="WP_099644180.1">
    <property type="nucleotide sequence ID" value="NZ_NKHF01000208.1"/>
</dbReference>
<name>A0A2A5JJY3_PSEO7</name>
<dbReference type="EMBL" id="NKHF01000208">
    <property type="protein sequence ID" value="PCK29521.1"/>
    <property type="molecule type" value="Genomic_DNA"/>
</dbReference>
<comment type="caution">
    <text evidence="1">The sequence shown here is derived from an EMBL/GenBank/DDBJ whole genome shotgun (WGS) entry which is preliminary data.</text>
</comment>
<organism evidence="1 2">
    <name type="scientific">Pseudoalteromonas piscicida</name>
    <dbReference type="NCBI Taxonomy" id="43662"/>
    <lineage>
        <taxon>Bacteria</taxon>
        <taxon>Pseudomonadati</taxon>
        <taxon>Pseudomonadota</taxon>
        <taxon>Gammaproteobacteria</taxon>
        <taxon>Alteromonadales</taxon>
        <taxon>Pseudoalteromonadaceae</taxon>
        <taxon>Pseudoalteromonas</taxon>
    </lineage>
</organism>
<sequence length="85" mass="9785">MTILTQPIELEHVKVKNTRVFIQCQCCKHKELANQGNITPLEWRNAALVVGWRHVMTEYTDIDVVCPSCVEAFHTPIQQPKREAV</sequence>
<dbReference type="AlphaFoldDB" id="A0A2A5JJY3"/>
<accession>A0A2A5JJY3</accession>
<dbReference type="OrthoDB" id="6292315at2"/>
<evidence type="ECO:0000313" key="2">
    <source>
        <dbReference type="Proteomes" id="UP000228621"/>
    </source>
</evidence>
<keyword evidence="2" id="KW-1185">Reference proteome</keyword>
<protein>
    <submittedName>
        <fullName evidence="1">Uncharacterized protein</fullName>
    </submittedName>
</protein>
<reference evidence="2" key="1">
    <citation type="journal article" date="2019" name="Genome Announc.">
        <title>Draft Genome Sequence of Pseudoalteromonas piscicida Strain 36Y ROTHPW, an Hypersaline Seawater Isolate from the South Coast of Sonora, Mexico.</title>
        <authorList>
            <person name="Sanchez-Diaz R."/>
            <person name="Molina-Garza Z.J."/>
            <person name="Cruz-Suarez L.E."/>
            <person name="Selvin J."/>
            <person name="Kiran G.S."/>
            <person name="Ibarra-Gamez J.C."/>
            <person name="Gomez-Gil B."/>
            <person name="Galaviz-Silva L."/>
        </authorList>
    </citation>
    <scope>NUCLEOTIDE SEQUENCE [LARGE SCALE GENOMIC DNA]</scope>
    <source>
        <strain evidence="2">36Y_RITHPW</strain>
    </source>
</reference>
<evidence type="ECO:0000313" key="1">
    <source>
        <dbReference type="EMBL" id="PCK29521.1"/>
    </source>
</evidence>
<dbReference type="Proteomes" id="UP000228621">
    <property type="component" value="Unassembled WGS sequence"/>
</dbReference>
<gene>
    <name evidence="1" type="ORF">CEX98_22600</name>
</gene>
<proteinExistence type="predicted"/>